<dbReference type="OrthoDB" id="443318at2759"/>
<evidence type="ECO:0000256" key="1">
    <source>
        <dbReference type="ARBA" id="ARBA00009431"/>
    </source>
</evidence>
<dbReference type="InterPro" id="IPR029058">
    <property type="entry name" value="AB_hydrolase_fold"/>
</dbReference>
<keyword evidence="5" id="KW-0325">Glycoprotein</keyword>
<comment type="caution">
    <text evidence="7">The sequence shown here is derived from an EMBL/GenBank/DDBJ whole genome shotgun (WGS) entry which is preliminary data.</text>
</comment>
<evidence type="ECO:0000256" key="3">
    <source>
        <dbReference type="ARBA" id="ARBA00022670"/>
    </source>
</evidence>
<proteinExistence type="inferred from homology"/>
<dbReference type="Proteomes" id="UP001141434">
    <property type="component" value="Unassembled WGS sequence"/>
</dbReference>
<dbReference type="GO" id="GO:0017000">
    <property type="term" value="P:antibiotic biosynthetic process"/>
    <property type="evidence" value="ECO:0007669"/>
    <property type="project" value="UniProtKB-ARBA"/>
</dbReference>
<dbReference type="PROSITE" id="PS00560">
    <property type="entry name" value="CARBOXYPEPT_SER_HIS"/>
    <property type="match status" value="1"/>
</dbReference>
<reference evidence="7" key="2">
    <citation type="journal article" date="2023" name="IMA Fungus">
        <title>Comparative genomic study of the Penicillium genus elucidates a diverse pangenome and 15 lateral gene transfer events.</title>
        <authorList>
            <person name="Petersen C."/>
            <person name="Sorensen T."/>
            <person name="Nielsen M.R."/>
            <person name="Sondergaard T.E."/>
            <person name="Sorensen J.L."/>
            <person name="Fitzpatrick D.A."/>
            <person name="Frisvad J.C."/>
            <person name="Nielsen K.L."/>
        </authorList>
    </citation>
    <scope>NUCLEOTIDE SEQUENCE</scope>
    <source>
        <strain evidence="7">IBT 34128</strain>
    </source>
</reference>
<accession>A0A9W9F2N9</accession>
<dbReference type="AlphaFoldDB" id="A0A9W9F2N9"/>
<evidence type="ECO:0000313" key="7">
    <source>
        <dbReference type="EMBL" id="KAJ5092469.1"/>
    </source>
</evidence>
<dbReference type="GO" id="GO:0072330">
    <property type="term" value="P:monocarboxylic acid biosynthetic process"/>
    <property type="evidence" value="ECO:0007669"/>
    <property type="project" value="UniProtKB-ARBA"/>
</dbReference>
<keyword evidence="2 7" id="KW-0121">Carboxypeptidase</keyword>
<keyword evidence="8" id="KW-1185">Reference proteome</keyword>
<sequence>MKHYPEFAVNNTHGIKAVNDTVYSFMKFANEMALGCRDQRTRYKLLNRTSVTDYALCSEALYVCRDTVEGPYYYLGNRAQYDIRHPTEDPALPNYWPKYLTKEKIQNAIGVDLNYTSTSPAIQYAFQQNGEAVWPNFLEDLEAMLARPVRVALIYGDADYTCNWFGGEDISLNTKYKHSKEFRSAGYASFLVDGVEHGVTREYGNFSFTRVYGAGHEVPFYQPKAALQIFNSTLNGWEIPGGRVRLTAKSRSRGPARASHSQSSVPLPSATSSASGGAVKRRSFF</sequence>
<feature type="region of interest" description="Disordered" evidence="6">
    <location>
        <begin position="248"/>
        <end position="285"/>
    </location>
</feature>
<protein>
    <submittedName>
        <fullName evidence="7">Peptidase S10 serine carboxypeptidase</fullName>
    </submittedName>
</protein>
<organism evidence="7 8">
    <name type="scientific">Penicillium alfredii</name>
    <dbReference type="NCBI Taxonomy" id="1506179"/>
    <lineage>
        <taxon>Eukaryota</taxon>
        <taxon>Fungi</taxon>
        <taxon>Dikarya</taxon>
        <taxon>Ascomycota</taxon>
        <taxon>Pezizomycotina</taxon>
        <taxon>Eurotiomycetes</taxon>
        <taxon>Eurotiomycetidae</taxon>
        <taxon>Eurotiales</taxon>
        <taxon>Aspergillaceae</taxon>
        <taxon>Penicillium</taxon>
    </lineage>
</organism>
<reference evidence="7" key="1">
    <citation type="submission" date="2022-11" db="EMBL/GenBank/DDBJ databases">
        <authorList>
            <person name="Petersen C."/>
        </authorList>
    </citation>
    <scope>NUCLEOTIDE SEQUENCE</scope>
    <source>
        <strain evidence="7">IBT 34128</strain>
    </source>
</reference>
<feature type="non-terminal residue" evidence="7">
    <location>
        <position position="1"/>
    </location>
</feature>
<evidence type="ECO:0000256" key="2">
    <source>
        <dbReference type="ARBA" id="ARBA00022645"/>
    </source>
</evidence>
<dbReference type="InterPro" id="IPR001563">
    <property type="entry name" value="Peptidase_S10"/>
</dbReference>
<evidence type="ECO:0000256" key="5">
    <source>
        <dbReference type="ARBA" id="ARBA00023180"/>
    </source>
</evidence>
<keyword evidence="4" id="KW-0378">Hydrolase</keyword>
<gene>
    <name evidence="7" type="ORF">NUU61_007339</name>
</gene>
<comment type="similarity">
    <text evidence="1">Belongs to the peptidase S10 family.</text>
</comment>
<keyword evidence="3" id="KW-0645">Protease</keyword>
<evidence type="ECO:0000256" key="4">
    <source>
        <dbReference type="ARBA" id="ARBA00022801"/>
    </source>
</evidence>
<evidence type="ECO:0000256" key="6">
    <source>
        <dbReference type="SAM" id="MobiDB-lite"/>
    </source>
</evidence>
<dbReference type="SUPFAM" id="SSF53474">
    <property type="entry name" value="alpha/beta-Hydrolases"/>
    <property type="match status" value="1"/>
</dbReference>
<evidence type="ECO:0000313" key="8">
    <source>
        <dbReference type="Proteomes" id="UP001141434"/>
    </source>
</evidence>
<dbReference type="EMBL" id="JAPMSZ010000009">
    <property type="protein sequence ID" value="KAJ5092469.1"/>
    <property type="molecule type" value="Genomic_DNA"/>
</dbReference>
<dbReference type="GO" id="GO:0006508">
    <property type="term" value="P:proteolysis"/>
    <property type="evidence" value="ECO:0007669"/>
    <property type="project" value="UniProtKB-KW"/>
</dbReference>
<dbReference type="GeneID" id="81397033"/>
<dbReference type="Pfam" id="PF00450">
    <property type="entry name" value="Peptidase_S10"/>
    <property type="match status" value="1"/>
</dbReference>
<feature type="compositionally biased region" description="Polar residues" evidence="6">
    <location>
        <begin position="259"/>
        <end position="275"/>
    </location>
</feature>
<dbReference type="InterPro" id="IPR033124">
    <property type="entry name" value="Ser_caboxypep_his_AS"/>
</dbReference>
<dbReference type="RefSeq" id="XP_056510664.1">
    <property type="nucleotide sequence ID" value="XM_056657864.1"/>
</dbReference>
<name>A0A9W9F2N9_9EURO</name>
<dbReference type="GO" id="GO:0004185">
    <property type="term" value="F:serine-type carboxypeptidase activity"/>
    <property type="evidence" value="ECO:0007669"/>
    <property type="project" value="InterPro"/>
</dbReference>
<dbReference type="Gene3D" id="3.40.50.1820">
    <property type="entry name" value="alpha/beta hydrolase"/>
    <property type="match status" value="1"/>
</dbReference>